<proteinExistence type="predicted"/>
<sequence length="86" mass="9867">MREVSIRLKVELIDEDPFNAEWIEQAVEDNLFLDQGEKVSEFTVEQPSIPIIATHPTEHDESDELEAAKTVTITPNSPYSKKHYLL</sequence>
<dbReference type="AlphaFoldDB" id="A0A381ZSR1"/>
<organism evidence="1">
    <name type="scientific">marine metagenome</name>
    <dbReference type="NCBI Taxonomy" id="408172"/>
    <lineage>
        <taxon>unclassified sequences</taxon>
        <taxon>metagenomes</taxon>
        <taxon>ecological metagenomes</taxon>
    </lineage>
</organism>
<gene>
    <name evidence="1" type="ORF">METZ01_LOCUS145093</name>
</gene>
<name>A0A381ZSR1_9ZZZZ</name>
<protein>
    <submittedName>
        <fullName evidence="1">Uncharacterized protein</fullName>
    </submittedName>
</protein>
<dbReference type="EMBL" id="UINC01022497">
    <property type="protein sequence ID" value="SVA92239.1"/>
    <property type="molecule type" value="Genomic_DNA"/>
</dbReference>
<accession>A0A381ZSR1</accession>
<evidence type="ECO:0000313" key="1">
    <source>
        <dbReference type="EMBL" id="SVA92239.1"/>
    </source>
</evidence>
<reference evidence="1" key="1">
    <citation type="submission" date="2018-05" db="EMBL/GenBank/DDBJ databases">
        <authorList>
            <person name="Lanie J.A."/>
            <person name="Ng W.-L."/>
            <person name="Kazmierczak K.M."/>
            <person name="Andrzejewski T.M."/>
            <person name="Davidsen T.M."/>
            <person name="Wayne K.J."/>
            <person name="Tettelin H."/>
            <person name="Glass J.I."/>
            <person name="Rusch D."/>
            <person name="Podicherti R."/>
            <person name="Tsui H.-C.T."/>
            <person name="Winkler M.E."/>
        </authorList>
    </citation>
    <scope>NUCLEOTIDE SEQUENCE</scope>
</reference>